<keyword evidence="3" id="KW-1185">Reference proteome</keyword>
<reference evidence="3" key="1">
    <citation type="journal article" date="2019" name="Int. J. Syst. Evol. Microbiol.">
        <title>The Global Catalogue of Microorganisms (GCM) 10K type strain sequencing project: providing services to taxonomists for standard genome sequencing and annotation.</title>
        <authorList>
            <consortium name="The Broad Institute Genomics Platform"/>
            <consortium name="The Broad Institute Genome Sequencing Center for Infectious Disease"/>
            <person name="Wu L."/>
            <person name="Ma J."/>
        </authorList>
    </citation>
    <scope>NUCLEOTIDE SEQUENCE [LARGE SCALE GENOMIC DNA]</scope>
    <source>
        <strain evidence="3">KCTC 32998</strain>
    </source>
</reference>
<evidence type="ECO:0000256" key="1">
    <source>
        <dbReference type="SAM" id="MobiDB-lite"/>
    </source>
</evidence>
<dbReference type="InterPro" id="IPR035069">
    <property type="entry name" value="TTHA1013/TTHA0281-like"/>
</dbReference>
<protein>
    <submittedName>
        <fullName evidence="2">Uncharacterized protein</fullName>
    </submittedName>
</protein>
<dbReference type="EMBL" id="BMZI01000005">
    <property type="protein sequence ID" value="GHB23673.1"/>
    <property type="molecule type" value="Genomic_DNA"/>
</dbReference>
<name>A0ABQ3E7H6_9GAMM</name>
<evidence type="ECO:0000313" key="3">
    <source>
        <dbReference type="Proteomes" id="UP000646745"/>
    </source>
</evidence>
<dbReference type="Proteomes" id="UP000646745">
    <property type="component" value="Unassembled WGS sequence"/>
</dbReference>
<comment type="caution">
    <text evidence="2">The sequence shown here is derived from an EMBL/GenBank/DDBJ whole genome shotgun (WGS) entry which is preliminary data.</text>
</comment>
<sequence>MRELIYDVAIRPRGDGWQALVPALPGVAGEGATDIEAFEQVKPLVMPYLAARIANGEAVARQTRAGEYLGEYGLVFWQFLKIRLGPLRPGQSAVEPIFPDIHELLCHLGDDETTTRGREDATRPGSDHVRE</sequence>
<dbReference type="RefSeq" id="WP_189444880.1">
    <property type="nucleotide sequence ID" value="NZ_BMZI01000005.1"/>
</dbReference>
<proteinExistence type="predicted"/>
<dbReference type="SUPFAM" id="SSF143100">
    <property type="entry name" value="TTHA1013/TTHA0281-like"/>
    <property type="match status" value="1"/>
</dbReference>
<organism evidence="2 3">
    <name type="scientific">Salinicola rhizosphaerae</name>
    <dbReference type="NCBI Taxonomy" id="1443141"/>
    <lineage>
        <taxon>Bacteria</taxon>
        <taxon>Pseudomonadati</taxon>
        <taxon>Pseudomonadota</taxon>
        <taxon>Gammaproteobacteria</taxon>
        <taxon>Oceanospirillales</taxon>
        <taxon>Halomonadaceae</taxon>
        <taxon>Salinicola</taxon>
    </lineage>
</organism>
<evidence type="ECO:0000313" key="2">
    <source>
        <dbReference type="EMBL" id="GHB23673.1"/>
    </source>
</evidence>
<gene>
    <name evidence="2" type="ORF">GCM10009038_23230</name>
</gene>
<accession>A0ABQ3E7H6</accession>
<feature type="region of interest" description="Disordered" evidence="1">
    <location>
        <begin position="112"/>
        <end position="131"/>
    </location>
</feature>
<dbReference type="Gene3D" id="3.30.160.250">
    <property type="match status" value="1"/>
</dbReference>